<feature type="region of interest" description="Disordered" evidence="1">
    <location>
        <begin position="176"/>
        <end position="208"/>
    </location>
</feature>
<dbReference type="AlphaFoldDB" id="A0AAW0MP46"/>
<accession>A0AAW0MP46</accession>
<evidence type="ECO:0000313" key="3">
    <source>
        <dbReference type="Proteomes" id="UP001460270"/>
    </source>
</evidence>
<dbReference type="GO" id="GO:0044389">
    <property type="term" value="F:ubiquitin-like protein ligase binding"/>
    <property type="evidence" value="ECO:0007669"/>
    <property type="project" value="TreeGrafter"/>
</dbReference>
<dbReference type="Proteomes" id="UP001460270">
    <property type="component" value="Unassembled WGS sequence"/>
</dbReference>
<dbReference type="PANTHER" id="PTHR48176">
    <property type="entry name" value="DDRGK DOMAIN-CONTAINING PROTEIN 1"/>
    <property type="match status" value="1"/>
</dbReference>
<feature type="compositionally biased region" description="Basic residues" evidence="1">
    <location>
        <begin position="42"/>
        <end position="58"/>
    </location>
</feature>
<dbReference type="InterPro" id="IPR050899">
    <property type="entry name" value="DDRGK_domain-containing"/>
</dbReference>
<feature type="compositionally biased region" description="Pro residues" evidence="1">
    <location>
        <begin position="137"/>
        <end position="154"/>
    </location>
</feature>
<name>A0AAW0MP46_9GOBI</name>
<proteinExistence type="predicted"/>
<feature type="region of interest" description="Disordered" evidence="1">
    <location>
        <begin position="593"/>
        <end position="617"/>
    </location>
</feature>
<feature type="compositionally biased region" description="Polar residues" evidence="1">
    <location>
        <begin position="536"/>
        <end position="551"/>
    </location>
</feature>
<evidence type="ECO:0000256" key="1">
    <source>
        <dbReference type="SAM" id="MobiDB-lite"/>
    </source>
</evidence>
<reference evidence="3" key="1">
    <citation type="submission" date="2024-04" db="EMBL/GenBank/DDBJ databases">
        <title>Salinicola lusitanus LLJ914,a marine bacterium isolated from the Okinawa Trough.</title>
        <authorList>
            <person name="Li J."/>
        </authorList>
    </citation>
    <scope>NUCLEOTIDE SEQUENCE [LARGE SCALE GENOMIC DNA]</scope>
</reference>
<keyword evidence="3" id="KW-1185">Reference proteome</keyword>
<protein>
    <submittedName>
        <fullName evidence="2">Uncharacterized protein</fullName>
    </submittedName>
</protein>
<feature type="region of interest" description="Disordered" evidence="1">
    <location>
        <begin position="525"/>
        <end position="573"/>
    </location>
</feature>
<organism evidence="2 3">
    <name type="scientific">Mugilogobius chulae</name>
    <name type="common">yellowstripe goby</name>
    <dbReference type="NCBI Taxonomy" id="88201"/>
    <lineage>
        <taxon>Eukaryota</taxon>
        <taxon>Metazoa</taxon>
        <taxon>Chordata</taxon>
        <taxon>Craniata</taxon>
        <taxon>Vertebrata</taxon>
        <taxon>Euteleostomi</taxon>
        <taxon>Actinopterygii</taxon>
        <taxon>Neopterygii</taxon>
        <taxon>Teleostei</taxon>
        <taxon>Neoteleostei</taxon>
        <taxon>Acanthomorphata</taxon>
        <taxon>Gobiaria</taxon>
        <taxon>Gobiiformes</taxon>
        <taxon>Gobioidei</taxon>
        <taxon>Gobiidae</taxon>
        <taxon>Gobionellinae</taxon>
        <taxon>Mugilogobius</taxon>
    </lineage>
</organism>
<sequence>MSQRRSRWRKWKSRRRMRRYGVKLDICGGWSSSGNGGDRSARRSRGRKRSRSKRRGRKERREQRRQQERQRQHEREQQEEREQRREERRKQRRQQEKFERKQQEEREQRREQRRKERLLEKRHQEQQRRQKSSVPEPTIPEPTPTEPTPTPHLPKPTRVPVVELTLVKCALDITSDEIPAPGTSKDVVEETSSDTDMQTDSQQKEGEEGYSIAEIQENIHLIYEEYLAEKEEGSTDKFSFSKPMAEYMTGYQEHIFRPDGTQKVKENCISVSTRAKIFVMYLKMATPGPYWDWRFPKNTKATRAFPAILSKVGLKPTTMVGYLHNIYAFLGYFAKNLPKNCSLSTKTVEKTQLELRKLSRDSGRVIAAHQLQVKSNKELNLIPQTALSACQRLTLLLCWTGVFSKMTQKEVENAVGDEEKGYLVSVLQHKTVQTYGFAQIYMTAEEFTWCTRRLTLLRRGLVTNKFFLSSTGQGPIKDMRTYMGRAWVEMGLGDPPPTFIDIRTAVATLQMRRVFVALSLEEDSEPQQKSLPHAKSSCQTQEQPRRSSTPKKSPYKKRLREKKKPVPPRLLDKDPASWKLVLPIRDKLHLLDADPASSTLAPPTQRKPSFLKNLKHT</sequence>
<feature type="compositionally biased region" description="Basic residues" evidence="1">
    <location>
        <begin position="553"/>
        <end position="566"/>
    </location>
</feature>
<feature type="compositionally biased region" description="Basic and acidic residues" evidence="1">
    <location>
        <begin position="59"/>
        <end position="128"/>
    </location>
</feature>
<dbReference type="PANTHER" id="PTHR48176:SF1">
    <property type="entry name" value="DDRGK DOMAIN-CONTAINING PROTEIN 1"/>
    <property type="match status" value="1"/>
</dbReference>
<evidence type="ECO:0000313" key="2">
    <source>
        <dbReference type="EMBL" id="KAK7881845.1"/>
    </source>
</evidence>
<comment type="caution">
    <text evidence="2">The sequence shown here is derived from an EMBL/GenBank/DDBJ whole genome shotgun (WGS) entry which is preliminary data.</text>
</comment>
<gene>
    <name evidence="2" type="ORF">WMY93_030254</name>
</gene>
<feature type="region of interest" description="Disordered" evidence="1">
    <location>
        <begin position="1"/>
        <end position="156"/>
    </location>
</feature>
<feature type="compositionally biased region" description="Basic residues" evidence="1">
    <location>
        <begin position="1"/>
        <end position="21"/>
    </location>
</feature>
<dbReference type="EMBL" id="JBBPFD010000022">
    <property type="protein sequence ID" value="KAK7881845.1"/>
    <property type="molecule type" value="Genomic_DNA"/>
</dbReference>